<dbReference type="Proteomes" id="UP001159405">
    <property type="component" value="Unassembled WGS sequence"/>
</dbReference>
<reference evidence="5 6" key="1">
    <citation type="submission" date="2022-05" db="EMBL/GenBank/DDBJ databases">
        <authorList>
            <consortium name="Genoscope - CEA"/>
            <person name="William W."/>
        </authorList>
    </citation>
    <scope>NUCLEOTIDE SEQUENCE [LARGE SCALE GENOMIC DNA]</scope>
</reference>
<evidence type="ECO:0000256" key="3">
    <source>
        <dbReference type="ARBA" id="ARBA00022833"/>
    </source>
</evidence>
<dbReference type="PANTHER" id="PTHR10131">
    <property type="entry name" value="TNF RECEPTOR ASSOCIATED FACTOR"/>
    <property type="match status" value="1"/>
</dbReference>
<evidence type="ECO:0000256" key="1">
    <source>
        <dbReference type="ARBA" id="ARBA00022723"/>
    </source>
</evidence>
<evidence type="ECO:0000256" key="2">
    <source>
        <dbReference type="ARBA" id="ARBA00022771"/>
    </source>
</evidence>
<dbReference type="Gene3D" id="3.30.40.10">
    <property type="entry name" value="Zinc/RING finger domain, C3HC4 (zinc finger)"/>
    <property type="match status" value="1"/>
</dbReference>
<protein>
    <recommendedName>
        <fullName evidence="4">Zinc finger C3HC4 RING-type domain-containing protein</fullName>
    </recommendedName>
</protein>
<evidence type="ECO:0000313" key="5">
    <source>
        <dbReference type="EMBL" id="CAH3177405.1"/>
    </source>
</evidence>
<dbReference type="Pfam" id="PF00097">
    <property type="entry name" value="zf-C3HC4"/>
    <property type="match status" value="1"/>
</dbReference>
<dbReference type="InterPro" id="IPR013083">
    <property type="entry name" value="Znf_RING/FYVE/PHD"/>
</dbReference>
<dbReference type="PANTHER" id="PTHR10131:SF94">
    <property type="entry name" value="TNF RECEPTOR-ASSOCIATED FACTOR 4"/>
    <property type="match status" value="1"/>
</dbReference>
<keyword evidence="2" id="KW-0863">Zinc-finger</keyword>
<dbReference type="SUPFAM" id="SSF57850">
    <property type="entry name" value="RING/U-box"/>
    <property type="match status" value="1"/>
</dbReference>
<sequence length="122" mass="13868">MQGEAKDIDRNIIKVPTMPGYELSSADRSVIDKKNLCPKCEGLLREAVQTIACGHRYCKTCVETILWQEVGKCIIDGSDIHREQRLSPVSLSVLRLVFLDRFVEREIQSLLVHCIHQEKGCD</sequence>
<dbReference type="InterPro" id="IPR018957">
    <property type="entry name" value="Znf_C3HC4_RING-type"/>
</dbReference>
<keyword evidence="6" id="KW-1185">Reference proteome</keyword>
<feature type="domain" description="Zinc finger C3HC4 RING-type" evidence="4">
    <location>
        <begin position="37"/>
        <end position="73"/>
    </location>
</feature>
<comment type="caution">
    <text evidence="5">The sequence shown here is derived from an EMBL/GenBank/DDBJ whole genome shotgun (WGS) entry which is preliminary data.</text>
</comment>
<name>A0ABN8RHV5_9CNID</name>
<dbReference type="EMBL" id="CALNXK010000225">
    <property type="protein sequence ID" value="CAH3177405.1"/>
    <property type="molecule type" value="Genomic_DNA"/>
</dbReference>
<dbReference type="PROSITE" id="PS00518">
    <property type="entry name" value="ZF_RING_1"/>
    <property type="match status" value="1"/>
</dbReference>
<gene>
    <name evidence="5" type="ORF">PLOB_00019281</name>
</gene>
<dbReference type="InterPro" id="IPR017907">
    <property type="entry name" value="Znf_RING_CS"/>
</dbReference>
<accession>A0ABN8RHV5</accession>
<organism evidence="5 6">
    <name type="scientific">Porites lobata</name>
    <dbReference type="NCBI Taxonomy" id="104759"/>
    <lineage>
        <taxon>Eukaryota</taxon>
        <taxon>Metazoa</taxon>
        <taxon>Cnidaria</taxon>
        <taxon>Anthozoa</taxon>
        <taxon>Hexacorallia</taxon>
        <taxon>Scleractinia</taxon>
        <taxon>Fungiina</taxon>
        <taxon>Poritidae</taxon>
        <taxon>Porites</taxon>
    </lineage>
</organism>
<evidence type="ECO:0000259" key="4">
    <source>
        <dbReference type="Pfam" id="PF00097"/>
    </source>
</evidence>
<evidence type="ECO:0000313" key="6">
    <source>
        <dbReference type="Proteomes" id="UP001159405"/>
    </source>
</evidence>
<keyword evidence="3" id="KW-0862">Zinc</keyword>
<keyword evidence="1" id="KW-0479">Metal-binding</keyword>
<proteinExistence type="predicted"/>